<dbReference type="CDD" id="cd04115">
    <property type="entry name" value="Rab33B_Rab33A"/>
    <property type="match status" value="1"/>
</dbReference>
<evidence type="ECO:0000313" key="15">
    <source>
        <dbReference type="RefSeq" id="XP_018098789.1"/>
    </source>
</evidence>
<evidence type="ECO:0000256" key="7">
    <source>
        <dbReference type="ARBA" id="ARBA00023134"/>
    </source>
</evidence>
<dbReference type="AGR" id="Xenbase:XB-GENE-17337185"/>
<dbReference type="CTD" id="108706679"/>
<evidence type="ECO:0000256" key="11">
    <source>
        <dbReference type="ARBA" id="ARBA00037868"/>
    </source>
</evidence>
<dbReference type="PROSITE" id="PS51421">
    <property type="entry name" value="RAS"/>
    <property type="match status" value="1"/>
</dbReference>
<dbReference type="SMART" id="SM00176">
    <property type="entry name" value="RAN"/>
    <property type="match status" value="1"/>
</dbReference>
<dbReference type="AlphaFoldDB" id="A0A1L8HLW3"/>
<evidence type="ECO:0000256" key="9">
    <source>
        <dbReference type="ARBA" id="ARBA00023288"/>
    </source>
</evidence>
<dbReference type="GO" id="GO:0005768">
    <property type="term" value="C:endosome"/>
    <property type="evidence" value="ECO:0000318"/>
    <property type="project" value="GO_Central"/>
</dbReference>
<dbReference type="OMA" id="PLWIEEC"/>
<dbReference type="Bgee" id="108706679">
    <property type="expression patterns" value="Expressed in blastula and 18 other cell types or tissues"/>
</dbReference>
<dbReference type="FunFam" id="3.40.50.300:FF:000516">
    <property type="entry name" value="RAB33B, member RAS oncogene family"/>
    <property type="match status" value="1"/>
</dbReference>
<dbReference type="Gene3D" id="3.40.50.300">
    <property type="entry name" value="P-loop containing nucleotide triphosphate hydrolases"/>
    <property type="match status" value="1"/>
</dbReference>
<dbReference type="Xenbase" id="XB-GENE-17337185">
    <property type="gene designation" value="rab33b.S"/>
</dbReference>
<dbReference type="GO" id="GO:0032482">
    <property type="term" value="P:Rab protein signal transduction"/>
    <property type="evidence" value="ECO:0007669"/>
    <property type="project" value="InterPro"/>
</dbReference>
<reference evidence="14 15" key="1">
    <citation type="submission" date="2022-04" db="UniProtKB">
        <authorList>
            <consortium name="RefSeq"/>
        </authorList>
    </citation>
    <scope>IDENTIFICATION</scope>
    <source>
        <strain evidence="14 15">J_2021</strain>
        <tissue evidence="14 15">Erythrocytes</tissue>
    </source>
</reference>
<dbReference type="PROSITE" id="PS51420">
    <property type="entry name" value="RHO"/>
    <property type="match status" value="1"/>
</dbReference>
<comment type="cofactor">
    <cofactor evidence="1">
        <name>Mg(2+)</name>
        <dbReference type="ChEBI" id="CHEBI:18420"/>
    </cofactor>
</comment>
<dbReference type="GO" id="GO:0000045">
    <property type="term" value="P:autophagosome assembly"/>
    <property type="evidence" value="ECO:0000318"/>
    <property type="project" value="GO_Central"/>
</dbReference>
<dbReference type="GO" id="GO:0003924">
    <property type="term" value="F:GTPase activity"/>
    <property type="evidence" value="ECO:0000318"/>
    <property type="project" value="GO_Central"/>
</dbReference>
<dbReference type="KEGG" id="xla:108706679"/>
<evidence type="ECO:0000256" key="1">
    <source>
        <dbReference type="ARBA" id="ARBA00001946"/>
    </source>
</evidence>
<dbReference type="EC" id="3.6.5.2" evidence="3"/>
<evidence type="ECO:0000256" key="5">
    <source>
        <dbReference type="ARBA" id="ARBA00022741"/>
    </source>
</evidence>
<keyword evidence="5" id="KW-0547">Nucleotide-binding</keyword>
<accession>A0A1L8HLW3</accession>
<dbReference type="GO" id="GO:0005525">
    <property type="term" value="F:GTP binding"/>
    <property type="evidence" value="ECO:0000318"/>
    <property type="project" value="GO_Central"/>
</dbReference>
<keyword evidence="13" id="KW-1185">Reference proteome</keyword>
<dbReference type="SMART" id="SM00174">
    <property type="entry name" value="RHO"/>
    <property type="match status" value="1"/>
</dbReference>
<dbReference type="GO" id="GO:0003925">
    <property type="term" value="F:G protein activity"/>
    <property type="evidence" value="ECO:0007669"/>
    <property type="project" value="UniProtKB-EC"/>
</dbReference>
<dbReference type="GO" id="GO:0017157">
    <property type="term" value="P:regulation of exocytosis"/>
    <property type="evidence" value="ECO:0000318"/>
    <property type="project" value="GO_Central"/>
</dbReference>
<dbReference type="GO" id="GO:0005794">
    <property type="term" value="C:Golgi apparatus"/>
    <property type="evidence" value="ECO:0000318"/>
    <property type="project" value="GO_Central"/>
</dbReference>
<comment type="similarity">
    <text evidence="2">Belongs to the small GTPase superfamily. Rab family.</text>
</comment>
<name>A0A1L8HLW3_XENLA</name>
<evidence type="ECO:0000256" key="6">
    <source>
        <dbReference type="ARBA" id="ARBA00022801"/>
    </source>
</evidence>
<evidence type="ECO:0000256" key="10">
    <source>
        <dbReference type="ARBA" id="ARBA00023289"/>
    </source>
</evidence>
<evidence type="ECO:0000256" key="4">
    <source>
        <dbReference type="ARBA" id="ARBA00022481"/>
    </source>
</evidence>
<dbReference type="STRING" id="8355.A0A1L8HLW3"/>
<dbReference type="InterPro" id="IPR001806">
    <property type="entry name" value="Small_GTPase"/>
</dbReference>
<dbReference type="InterPro" id="IPR005225">
    <property type="entry name" value="Small_GTP-bd"/>
</dbReference>
<evidence type="ECO:0000256" key="12">
    <source>
        <dbReference type="ARBA" id="ARBA00047660"/>
    </source>
</evidence>
<organism evidence="14">
    <name type="scientific">Xenopus laevis</name>
    <name type="common">African clawed frog</name>
    <dbReference type="NCBI Taxonomy" id="8355"/>
    <lineage>
        <taxon>Eukaryota</taxon>
        <taxon>Metazoa</taxon>
        <taxon>Chordata</taxon>
        <taxon>Craniata</taxon>
        <taxon>Vertebrata</taxon>
        <taxon>Euteleostomi</taxon>
        <taxon>Amphibia</taxon>
        <taxon>Batrachia</taxon>
        <taxon>Anura</taxon>
        <taxon>Pipoidea</taxon>
        <taxon>Pipidae</taxon>
        <taxon>Xenopodinae</taxon>
        <taxon>Xenopus</taxon>
        <taxon>Xenopus</taxon>
    </lineage>
</organism>
<dbReference type="PRINTS" id="PR00449">
    <property type="entry name" value="RASTRNSFRMNG"/>
</dbReference>
<keyword evidence="9" id="KW-0449">Lipoprotein</keyword>
<dbReference type="PANTHER" id="PTHR47978">
    <property type="match status" value="1"/>
</dbReference>
<proteinExistence type="inferred from homology"/>
<dbReference type="OrthoDB" id="10006973at2759"/>
<comment type="catalytic activity">
    <reaction evidence="12">
        <text>GTP + H2O = GDP + phosphate + H(+)</text>
        <dbReference type="Rhea" id="RHEA:19669"/>
        <dbReference type="ChEBI" id="CHEBI:15377"/>
        <dbReference type="ChEBI" id="CHEBI:15378"/>
        <dbReference type="ChEBI" id="CHEBI:37565"/>
        <dbReference type="ChEBI" id="CHEBI:43474"/>
        <dbReference type="ChEBI" id="CHEBI:58189"/>
        <dbReference type="EC" id="3.6.5.2"/>
    </reaction>
    <physiologicalReaction direction="left-to-right" evidence="12">
        <dbReference type="Rhea" id="RHEA:19670"/>
    </physiologicalReaction>
</comment>
<dbReference type="PROSITE" id="PS51419">
    <property type="entry name" value="RAB"/>
    <property type="match status" value="1"/>
</dbReference>
<evidence type="ECO:0000313" key="16">
    <source>
        <dbReference type="Xenbase" id="XB-GENE-17337185"/>
    </source>
</evidence>
<evidence type="ECO:0000256" key="3">
    <source>
        <dbReference type="ARBA" id="ARBA00011984"/>
    </source>
</evidence>
<keyword evidence="8" id="KW-0472">Membrane</keyword>
<sequence>MSAGCGGDGGLESSLEASISSSCSFGVTRARIFKIIVIGDSNVGKTCLTYRFCTSCFPERTEATIGVDFRERNVDIDGERIKIQLWDTAGQERFRKSMVQHYYRNVHAVVFVYDITNMASFQSLPAWIEECKQHLISNDVPRILVGNKCDLRGSIQVPTGTAQKFADSHSMPMFETSAKNTNDHVEAIFMTLAHKLKSHKPLILSQPPDSTVELNSGPKTLFPCGC</sequence>
<keyword evidence="4" id="KW-0488">Methylation</keyword>
<dbReference type="Proteomes" id="UP000186698">
    <property type="component" value="Chromosome 1S"/>
</dbReference>
<dbReference type="NCBIfam" id="TIGR00231">
    <property type="entry name" value="small_GTP"/>
    <property type="match status" value="1"/>
</dbReference>
<keyword evidence="6" id="KW-0378">Hydrolase</keyword>
<comment type="subcellular location">
    <subcellularLocation>
        <location evidence="11">Endomembrane system</location>
        <topology evidence="11">Lipid-anchor</topology>
    </subcellularLocation>
</comment>
<dbReference type="InterPro" id="IPR027417">
    <property type="entry name" value="P-loop_NTPase"/>
</dbReference>
<keyword evidence="10" id="KW-0636">Prenylation</keyword>
<dbReference type="PaxDb" id="8355-A0A1L8HLW3"/>
<evidence type="ECO:0000313" key="14">
    <source>
        <dbReference type="RefSeq" id="XP_018098788.1"/>
    </source>
</evidence>
<dbReference type="SMART" id="SM00175">
    <property type="entry name" value="RAB"/>
    <property type="match status" value="1"/>
</dbReference>
<dbReference type="SUPFAM" id="SSF52540">
    <property type="entry name" value="P-loop containing nucleoside triphosphate hydrolases"/>
    <property type="match status" value="1"/>
</dbReference>
<dbReference type="GeneID" id="108706679"/>
<protein>
    <recommendedName>
        <fullName evidence="3">small monomeric GTPase</fullName>
        <ecNumber evidence="3">3.6.5.2</ecNumber>
    </recommendedName>
</protein>
<dbReference type="Pfam" id="PF00071">
    <property type="entry name" value="Ras"/>
    <property type="match status" value="1"/>
</dbReference>
<gene>
    <name evidence="14 15 16" type="primary">rab33b.S</name>
</gene>
<dbReference type="InterPro" id="IPR041822">
    <property type="entry name" value="Rab33A/B"/>
</dbReference>
<evidence type="ECO:0000313" key="13">
    <source>
        <dbReference type="Proteomes" id="UP000186698"/>
    </source>
</evidence>
<evidence type="ECO:0000256" key="2">
    <source>
        <dbReference type="ARBA" id="ARBA00006270"/>
    </source>
</evidence>
<dbReference type="RefSeq" id="XP_018098789.1">
    <property type="nucleotide sequence ID" value="XM_018243300.2"/>
</dbReference>
<dbReference type="RefSeq" id="XP_018098788.1">
    <property type="nucleotide sequence ID" value="XM_018243299.2"/>
</dbReference>
<keyword evidence="7" id="KW-0342">GTP-binding</keyword>
<evidence type="ECO:0000256" key="8">
    <source>
        <dbReference type="ARBA" id="ARBA00023136"/>
    </source>
</evidence>
<dbReference type="SMART" id="SM00173">
    <property type="entry name" value="RAS"/>
    <property type="match status" value="1"/>
</dbReference>